<protein>
    <submittedName>
        <fullName evidence="1">Uncharacterized protein</fullName>
    </submittedName>
</protein>
<reference evidence="1 2" key="1">
    <citation type="submission" date="2020-08" db="EMBL/GenBank/DDBJ databases">
        <title>Cohnella phylogeny.</title>
        <authorList>
            <person name="Dunlap C."/>
        </authorList>
    </citation>
    <scope>NUCLEOTIDE SEQUENCE [LARGE SCALE GENOMIC DNA]</scope>
    <source>
        <strain evidence="1 2">CBP 2801</strain>
    </source>
</reference>
<name>A0A7X0SND0_9BACL</name>
<organism evidence="1 2">
    <name type="scientific">Cohnella zeiphila</name>
    <dbReference type="NCBI Taxonomy" id="2761120"/>
    <lineage>
        <taxon>Bacteria</taxon>
        <taxon>Bacillati</taxon>
        <taxon>Bacillota</taxon>
        <taxon>Bacilli</taxon>
        <taxon>Bacillales</taxon>
        <taxon>Paenibacillaceae</taxon>
        <taxon>Cohnella</taxon>
    </lineage>
</organism>
<dbReference type="EMBL" id="JACJVO010000024">
    <property type="protein sequence ID" value="MBB6733175.1"/>
    <property type="molecule type" value="Genomic_DNA"/>
</dbReference>
<sequence length="165" mass="17620">MSQLWLPGDATPADVAEGKSFCAGSYYNRAGTLQQTTTVEKMDLIANIITNTTSNVQGTITLTNVTFTTINDVAIKMTSGTVTTSMTDNARWFPAAFKSISPPSLRGYYNSMNNNQGGSVGFEIMSATVNGTSITVTFHFYSTSGPAITYAGDTMEFACMVRGLV</sequence>
<accession>A0A7X0SND0</accession>
<comment type="caution">
    <text evidence="1">The sequence shown here is derived from an EMBL/GenBank/DDBJ whole genome shotgun (WGS) entry which is preliminary data.</text>
</comment>
<dbReference type="RefSeq" id="WP_185130824.1">
    <property type="nucleotide sequence ID" value="NZ_JACJVO010000024.1"/>
</dbReference>
<keyword evidence="2" id="KW-1185">Reference proteome</keyword>
<gene>
    <name evidence="1" type="ORF">H7C18_19840</name>
</gene>
<dbReference type="Proteomes" id="UP000564644">
    <property type="component" value="Unassembled WGS sequence"/>
</dbReference>
<proteinExistence type="predicted"/>
<evidence type="ECO:0000313" key="1">
    <source>
        <dbReference type="EMBL" id="MBB6733175.1"/>
    </source>
</evidence>
<dbReference type="AlphaFoldDB" id="A0A7X0SND0"/>
<evidence type="ECO:0000313" key="2">
    <source>
        <dbReference type="Proteomes" id="UP000564644"/>
    </source>
</evidence>